<feature type="compositionally biased region" description="Basic and acidic residues" evidence="1">
    <location>
        <begin position="85"/>
        <end position="117"/>
    </location>
</feature>
<evidence type="ECO:0000313" key="2">
    <source>
        <dbReference type="EMBL" id="KAK0984599.1"/>
    </source>
</evidence>
<feature type="compositionally biased region" description="Low complexity" evidence="1">
    <location>
        <begin position="124"/>
        <end position="137"/>
    </location>
</feature>
<dbReference type="EMBL" id="JAUJLE010000096">
    <property type="protein sequence ID" value="KAK0984599.1"/>
    <property type="molecule type" value="Genomic_DNA"/>
</dbReference>
<name>A0AAN6KIL6_9PEZI</name>
<feature type="region of interest" description="Disordered" evidence="1">
    <location>
        <begin position="269"/>
        <end position="338"/>
    </location>
</feature>
<proteinExistence type="predicted"/>
<dbReference type="AlphaFoldDB" id="A0AAN6KIL6"/>
<reference evidence="2" key="1">
    <citation type="submission" date="2023-06" db="EMBL/GenBank/DDBJ databases">
        <title>Black Yeasts Isolated from many extreme environments.</title>
        <authorList>
            <person name="Coleine C."/>
            <person name="Stajich J.E."/>
            <person name="Selbmann L."/>
        </authorList>
    </citation>
    <scope>NUCLEOTIDE SEQUENCE</scope>
    <source>
        <strain evidence="2">CCFEE 5200</strain>
    </source>
</reference>
<gene>
    <name evidence="2" type="ORF">LTR91_010842</name>
</gene>
<protein>
    <submittedName>
        <fullName evidence="2">Uncharacterized protein</fullName>
    </submittedName>
</protein>
<organism evidence="2 3">
    <name type="scientific">Friedmanniomyces endolithicus</name>
    <dbReference type="NCBI Taxonomy" id="329885"/>
    <lineage>
        <taxon>Eukaryota</taxon>
        <taxon>Fungi</taxon>
        <taxon>Dikarya</taxon>
        <taxon>Ascomycota</taxon>
        <taxon>Pezizomycotina</taxon>
        <taxon>Dothideomycetes</taxon>
        <taxon>Dothideomycetidae</taxon>
        <taxon>Mycosphaerellales</taxon>
        <taxon>Teratosphaeriaceae</taxon>
        <taxon>Friedmanniomyces</taxon>
    </lineage>
</organism>
<accession>A0AAN6KIL6</accession>
<evidence type="ECO:0000313" key="3">
    <source>
        <dbReference type="Proteomes" id="UP001175353"/>
    </source>
</evidence>
<feature type="region of interest" description="Disordered" evidence="1">
    <location>
        <begin position="82"/>
        <end position="157"/>
    </location>
</feature>
<keyword evidence="3" id="KW-1185">Reference proteome</keyword>
<evidence type="ECO:0000256" key="1">
    <source>
        <dbReference type="SAM" id="MobiDB-lite"/>
    </source>
</evidence>
<comment type="caution">
    <text evidence="2">The sequence shown here is derived from an EMBL/GenBank/DDBJ whole genome shotgun (WGS) entry which is preliminary data.</text>
</comment>
<feature type="compositionally biased region" description="Polar residues" evidence="1">
    <location>
        <begin position="329"/>
        <end position="338"/>
    </location>
</feature>
<sequence>MTKRPLACACVGSNSGHSTNPYPRQNPDRPPMIEFIEKLVDDTRNIDRADVAGLHIRFDQTLVMIGLLRDQLNHLYEDVQGLKQQQERTGRSEEKAEKVDDRTESESGPAEELHTVDQDDGVMSASPSSSTFSIATPDTVDETAEGESEPAPSYPRPQQLNFEDPVSPLDISLLGVPSLSIPPLSIPPLSIPLLSIPLLSIPLLSIPPLSIPHPHHPPPESNPRPAPGGHGAFTGYWSEDNWKYWPASPWMSIGLGIGNVEEDNQRIEGQPPVNRAGSITISDGDGGTEVVRRRESGPRHGGAGLSGSLGASKGRRKSRHEQILAKGNWRSQCAGTRR</sequence>
<feature type="compositionally biased region" description="Acidic residues" evidence="1">
    <location>
        <begin position="139"/>
        <end position="148"/>
    </location>
</feature>
<dbReference type="Proteomes" id="UP001175353">
    <property type="component" value="Unassembled WGS sequence"/>
</dbReference>